<evidence type="ECO:0000313" key="3">
    <source>
        <dbReference type="EMBL" id="PBJ87731.1"/>
    </source>
</evidence>
<dbReference type="EMBL" id="NWXB01000014">
    <property type="protein sequence ID" value="RQJ65909.1"/>
    <property type="molecule type" value="Genomic_DNA"/>
</dbReference>
<gene>
    <name evidence="3" type="ORF">CNQ34_07545</name>
    <name evidence="4" type="ORF">COI09_08175</name>
    <name evidence="1" type="ORF">DE8555_0586</name>
    <name evidence="2" type="ORF">ERS514851_00002</name>
</gene>
<dbReference type="Pfam" id="PF26541">
    <property type="entry name" value="MafI2"/>
    <property type="match status" value="1"/>
</dbReference>
<reference evidence="1 6" key="1">
    <citation type="submission" date="2015-07" db="EMBL/GenBank/DDBJ databases">
        <title>Comparative genome sequencing reveals within-host evolution of Neisseria meningitidis during.</title>
        <authorList>
            <person name="Klughammer J."/>
            <person name="Dittrich M."/>
            <person name="Mueller T."/>
            <person name="Blom J."/>
            <person name="Goesmann A."/>
            <person name="Vogel U."/>
            <person name="Frosch M."/>
            <person name="Bock C."/>
            <person name="Schoen C."/>
        </authorList>
    </citation>
    <scope>NUCLEOTIDE SEQUENCE [LARGE SCALE GENOMIC DNA]</scope>
    <source>
        <strain evidence="1 6">DE8555</strain>
    </source>
</reference>
<reference evidence="9" key="6">
    <citation type="journal article" date="2023" name="Sci. Rep.">
        <title>Structural basis for the toxic activity of MafB2 from maf genomic island 2 (MGI-2) in N. meningitidis B16B6.</title>
        <authorList>
            <person name="Park S.H."/>
            <person name="Jeong S.J."/>
            <person name="Ha S.C."/>
        </authorList>
    </citation>
    <scope>X-RAY CRYSTALLOGRAPHY (1.50 ANGSTROMS) OF 2-105</scope>
</reference>
<dbReference type="AlphaFoldDB" id="A0A0Y5KAW3"/>
<keyword evidence="9" id="KW-0002">3D-structure</keyword>
<dbReference type="Proteomes" id="UP000217930">
    <property type="component" value="Unassembled WGS sequence"/>
</dbReference>
<reference evidence="4 8" key="4">
    <citation type="submission" date="2017-09" db="EMBL/GenBank/DDBJ databases">
        <title>Phenotypic and genotypic characterization of Colombian isolates of Neisseria meningitidis recovered from invasive disease.</title>
        <authorList>
            <person name="Duarte C."/>
            <person name="Gabastou J.M."/>
            <person name="Moreno J."/>
        </authorList>
    </citation>
    <scope>NUCLEOTIDE SEQUENCE [LARGE SCALE GENOMIC DNA]</scope>
    <source>
        <strain evidence="4 8">INS-Nm1124</strain>
    </source>
</reference>
<proteinExistence type="evidence at protein level"/>
<evidence type="ECO:0000313" key="8">
    <source>
        <dbReference type="Proteomes" id="UP000283829"/>
    </source>
</evidence>
<dbReference type="Proteomes" id="UP000283829">
    <property type="component" value="Unassembled WGS sequence"/>
</dbReference>
<accession>A0A0Y5KAW3</accession>
<sequence length="105" mass="12500">MNILPSWLRVGMNIAMLGMIHSDIRLITVDYEERRRFLKIKNYLSREAITEDHEDMEYLITELWSMCGEYFDEADFECIYSNHSSMELNQINGAVFRRKELISQA</sequence>
<evidence type="ECO:0000313" key="4">
    <source>
        <dbReference type="EMBL" id="RQJ65909.1"/>
    </source>
</evidence>
<organism evidence="4 8">
    <name type="scientific">Neisseria meningitidis</name>
    <dbReference type="NCBI Taxonomy" id="487"/>
    <lineage>
        <taxon>Bacteria</taxon>
        <taxon>Pseudomonadati</taxon>
        <taxon>Pseudomonadota</taxon>
        <taxon>Betaproteobacteria</taxon>
        <taxon>Neisseriales</taxon>
        <taxon>Neisseriaceae</taxon>
        <taxon>Neisseria</taxon>
    </lineage>
</organism>
<dbReference type="Proteomes" id="UP000092966">
    <property type="component" value="Chromosome"/>
</dbReference>
<evidence type="ECO:0000313" key="5">
    <source>
        <dbReference type="Proteomes" id="UP000069876"/>
    </source>
</evidence>
<dbReference type="InterPro" id="IPR058702">
    <property type="entry name" value="MafI2-like"/>
</dbReference>
<evidence type="ECO:0000313" key="1">
    <source>
        <dbReference type="EMBL" id="ANW91152.1"/>
    </source>
</evidence>
<dbReference type="Proteomes" id="UP000069876">
    <property type="component" value="Unassembled WGS sequence"/>
</dbReference>
<dbReference type="EMBL" id="CP012393">
    <property type="protein sequence ID" value="ANW91152.1"/>
    <property type="molecule type" value="Genomic_DNA"/>
</dbReference>
<dbReference type="EMBL" id="NTLY01000002">
    <property type="protein sequence ID" value="PBJ87731.1"/>
    <property type="molecule type" value="Genomic_DNA"/>
</dbReference>
<dbReference type="PDB" id="8HHJ">
    <property type="method" value="X-ray"/>
    <property type="resolution" value="1.50 A"/>
    <property type="chains" value="A=2-105"/>
</dbReference>
<reference evidence="2 5" key="2">
    <citation type="submission" date="2016-02" db="EMBL/GenBank/DDBJ databases">
        <authorList>
            <consortium name="Pathogen Informatics"/>
        </authorList>
    </citation>
    <scope>NUCLEOTIDE SEQUENCE [LARGE SCALE GENOMIC DNA]</scope>
    <source>
        <strain evidence="2 5">2842STDY5881531</strain>
    </source>
</reference>
<evidence type="ECO:0007829" key="9">
    <source>
        <dbReference type="PDB" id="8HHJ"/>
    </source>
</evidence>
<protein>
    <submittedName>
        <fullName evidence="2">Secreted protein</fullName>
    </submittedName>
</protein>
<reference evidence="3" key="5">
    <citation type="submission" date="2017-09" db="EMBL/GenBank/DDBJ databases">
        <authorList>
            <person name="Kretz C."/>
            <person name="Retchless A."/>
            <person name="Wang X."/>
        </authorList>
    </citation>
    <scope>NUCLEOTIDE SEQUENCE</scope>
    <source>
        <strain evidence="3">M26503</strain>
    </source>
</reference>
<dbReference type="RefSeq" id="WP_002221304.1">
    <property type="nucleotide sequence ID" value="NZ_CP009418.1"/>
</dbReference>
<evidence type="ECO:0000313" key="7">
    <source>
        <dbReference type="Proteomes" id="UP000217930"/>
    </source>
</evidence>
<evidence type="ECO:0000313" key="6">
    <source>
        <dbReference type="Proteomes" id="UP000092966"/>
    </source>
</evidence>
<name>A0A0Y5KAW3_NEIME</name>
<dbReference type="EMBL" id="FFEF01000001">
    <property type="protein sequence ID" value="CWT64148.1"/>
    <property type="molecule type" value="Genomic_DNA"/>
</dbReference>
<dbReference type="SMR" id="A0A0Y5KAW3"/>
<evidence type="ECO:0000313" key="2">
    <source>
        <dbReference type="EMBL" id="CWT64148.1"/>
    </source>
</evidence>
<reference evidence="3 7" key="3">
    <citation type="journal article" date="2017" name="Clin. Infect. Dis.">
        <title>Increased Risk for Meningococcal Disease among Men who have Sex with Men in the United States, 2012-2015.</title>
        <authorList>
            <person name="Folaranmi T.A."/>
            <person name="Kretz C.B."/>
            <person name="Kamiya H."/>
            <person name="MacNeil J.R."/>
            <person name="Whaley M.J."/>
            <person name="Blain A."/>
            <person name="Antwi M."/>
            <person name="Dorsinville M."/>
            <person name="Pacilli M."/>
            <person name="Smith S."/>
            <person name="Civen R."/>
            <person name="Ngo V."/>
            <person name="Winter K."/>
            <person name="Harriman K."/>
            <person name="Wang X."/>
            <person name="Bowen V.B."/>
            <person name="Patel M."/>
            <person name="Martin S."/>
            <person name="Misegades L."/>
            <person name="Meyer S.A."/>
        </authorList>
    </citation>
    <scope>NUCLEOTIDE SEQUENCE [LARGE SCALE GENOMIC DNA]</scope>
    <source>
        <strain evidence="3 7">M26503</strain>
    </source>
</reference>